<dbReference type="AlphaFoldDB" id="A0A919KMI8"/>
<reference evidence="2" key="1">
    <citation type="journal article" date="2014" name="Int. J. Syst. Evol. Microbiol.">
        <title>Complete genome sequence of Corynebacterium casei LMG S-19264T (=DSM 44701T), isolated from a smear-ripened cheese.</title>
        <authorList>
            <consortium name="US DOE Joint Genome Institute (JGI-PGF)"/>
            <person name="Walter F."/>
            <person name="Albersmeier A."/>
            <person name="Kalinowski J."/>
            <person name="Ruckert C."/>
        </authorList>
    </citation>
    <scope>NUCLEOTIDE SEQUENCE</scope>
    <source>
        <strain evidence="2">JCM 4646</strain>
    </source>
</reference>
<sequence length="76" mass="7828">MHVEPEGPRTQSVEGVGGQGTVGRHGFAVGECGGHWSIVPYGTGVPYGTTEERRRSGGRAGQASTAPAYIWVTASA</sequence>
<organism evidence="2 3">
    <name type="scientific">Kitasatospora indigofera</name>
    <dbReference type="NCBI Taxonomy" id="67307"/>
    <lineage>
        <taxon>Bacteria</taxon>
        <taxon>Bacillati</taxon>
        <taxon>Actinomycetota</taxon>
        <taxon>Actinomycetes</taxon>
        <taxon>Kitasatosporales</taxon>
        <taxon>Streptomycetaceae</taxon>
        <taxon>Kitasatospora</taxon>
    </lineage>
</organism>
<keyword evidence="3" id="KW-1185">Reference proteome</keyword>
<evidence type="ECO:0000313" key="2">
    <source>
        <dbReference type="EMBL" id="GHH64231.1"/>
    </source>
</evidence>
<name>A0A919KMI8_9ACTN</name>
<gene>
    <name evidence="2" type="ORF">GCM10018781_14960</name>
</gene>
<evidence type="ECO:0000313" key="3">
    <source>
        <dbReference type="Proteomes" id="UP000617734"/>
    </source>
</evidence>
<reference evidence="2" key="2">
    <citation type="submission" date="2020-09" db="EMBL/GenBank/DDBJ databases">
        <authorList>
            <person name="Sun Q."/>
            <person name="Ohkuma M."/>
        </authorList>
    </citation>
    <scope>NUCLEOTIDE SEQUENCE</scope>
    <source>
        <strain evidence="2">JCM 4646</strain>
    </source>
</reference>
<accession>A0A919KMI8</accession>
<dbReference type="Proteomes" id="UP000617734">
    <property type="component" value="Unassembled WGS sequence"/>
</dbReference>
<evidence type="ECO:0000256" key="1">
    <source>
        <dbReference type="SAM" id="MobiDB-lite"/>
    </source>
</evidence>
<proteinExistence type="predicted"/>
<feature type="region of interest" description="Disordered" evidence="1">
    <location>
        <begin position="1"/>
        <end position="22"/>
    </location>
</feature>
<dbReference type="EMBL" id="BNBO01000005">
    <property type="protein sequence ID" value="GHH64231.1"/>
    <property type="molecule type" value="Genomic_DNA"/>
</dbReference>
<comment type="caution">
    <text evidence="2">The sequence shown here is derived from an EMBL/GenBank/DDBJ whole genome shotgun (WGS) entry which is preliminary data.</text>
</comment>
<protein>
    <submittedName>
        <fullName evidence="2">Uncharacterized protein</fullName>
    </submittedName>
</protein>